<dbReference type="InterPro" id="IPR044252">
    <property type="entry name" value="RPP3"/>
</dbReference>
<dbReference type="EMBL" id="JADFTS010000006">
    <property type="protein sequence ID" value="KAF9603111.1"/>
    <property type="molecule type" value="Genomic_DNA"/>
</dbReference>
<evidence type="ECO:0000313" key="2">
    <source>
        <dbReference type="EMBL" id="KAF9603111.1"/>
    </source>
</evidence>
<feature type="region of interest" description="Disordered" evidence="1">
    <location>
        <begin position="151"/>
        <end position="176"/>
    </location>
</feature>
<keyword evidence="3" id="KW-1185">Reference proteome</keyword>
<evidence type="ECO:0000313" key="3">
    <source>
        <dbReference type="Proteomes" id="UP000631114"/>
    </source>
</evidence>
<dbReference type="GO" id="GO:0005840">
    <property type="term" value="C:ribosome"/>
    <property type="evidence" value="ECO:0007669"/>
    <property type="project" value="InterPro"/>
</dbReference>
<dbReference type="PANTHER" id="PTHR47207">
    <property type="entry name" value="60S ACIDIC RIBOSOMAL PROTEIN P3-1-RELATED"/>
    <property type="match status" value="1"/>
</dbReference>
<dbReference type="PANTHER" id="PTHR47207:SF2">
    <property type="entry name" value="LARGE RIBOSOMAL SUBUNIT PROTEIN P3Y-RELATED"/>
    <property type="match status" value="1"/>
</dbReference>
<name>A0A835HQM2_9MAGN</name>
<comment type="caution">
    <text evidence="2">The sequence shown here is derived from an EMBL/GenBank/DDBJ whole genome shotgun (WGS) entry which is preliminary data.</text>
</comment>
<dbReference type="AlphaFoldDB" id="A0A835HQM2"/>
<feature type="region of interest" description="Disordered" evidence="1">
    <location>
        <begin position="1"/>
        <end position="34"/>
    </location>
</feature>
<gene>
    <name evidence="2" type="ORF">IFM89_033836</name>
</gene>
<sequence length="176" mass="18587">MIQDGDSKEKWQGEASKREQGEDNPEKGKNGEEQKYANDSGVKLIYFHPDIIAGIHDILRPMLNECVTPVTCYWSLALIMRGEAELMLVFWRKLVQVGLSADSSGGISSSFSLVTPSAVFQVIIGGGGGGGFIGSGGVVVAASFGGGAAAAEAPTAEEKKEEKEESDDDIGVSLFD</sequence>
<evidence type="ECO:0000256" key="1">
    <source>
        <dbReference type="SAM" id="MobiDB-lite"/>
    </source>
</evidence>
<accession>A0A835HQM2</accession>
<dbReference type="OrthoDB" id="6256716at2759"/>
<proteinExistence type="predicted"/>
<dbReference type="GO" id="GO:0003735">
    <property type="term" value="F:structural constituent of ribosome"/>
    <property type="evidence" value="ECO:0007669"/>
    <property type="project" value="InterPro"/>
</dbReference>
<protein>
    <submittedName>
        <fullName evidence="2">Uncharacterized protein</fullName>
    </submittedName>
</protein>
<reference evidence="2 3" key="1">
    <citation type="submission" date="2020-10" db="EMBL/GenBank/DDBJ databases">
        <title>The Coptis chinensis genome and diversification of protoberbering-type alkaloids.</title>
        <authorList>
            <person name="Wang B."/>
            <person name="Shu S."/>
            <person name="Song C."/>
            <person name="Liu Y."/>
        </authorList>
    </citation>
    <scope>NUCLEOTIDE SEQUENCE [LARGE SCALE GENOMIC DNA]</scope>
    <source>
        <strain evidence="2">HL-2020</strain>
        <tissue evidence="2">Leaf</tissue>
    </source>
</reference>
<organism evidence="2 3">
    <name type="scientific">Coptis chinensis</name>
    <dbReference type="NCBI Taxonomy" id="261450"/>
    <lineage>
        <taxon>Eukaryota</taxon>
        <taxon>Viridiplantae</taxon>
        <taxon>Streptophyta</taxon>
        <taxon>Embryophyta</taxon>
        <taxon>Tracheophyta</taxon>
        <taxon>Spermatophyta</taxon>
        <taxon>Magnoliopsida</taxon>
        <taxon>Ranunculales</taxon>
        <taxon>Ranunculaceae</taxon>
        <taxon>Coptidoideae</taxon>
        <taxon>Coptis</taxon>
    </lineage>
</organism>
<dbReference type="Proteomes" id="UP000631114">
    <property type="component" value="Unassembled WGS sequence"/>
</dbReference>
<dbReference type="Pfam" id="PF00428">
    <property type="entry name" value="Ribosomal_60s"/>
    <property type="match status" value="1"/>
</dbReference>